<feature type="domain" description="NAD-dependent epimerase/dehydratase" evidence="3">
    <location>
        <begin position="167"/>
        <end position="276"/>
    </location>
</feature>
<dbReference type="PANTHER" id="PTHR43000">
    <property type="entry name" value="DTDP-D-GLUCOSE 4,6-DEHYDRATASE-RELATED"/>
    <property type="match status" value="1"/>
</dbReference>
<dbReference type="InterPro" id="IPR036291">
    <property type="entry name" value="NAD(P)-bd_dom_sf"/>
</dbReference>
<dbReference type="HOGENOM" id="CLU_007383_1_7_5"/>
<protein>
    <submittedName>
        <fullName evidence="4">NAD-dependent epimerase/dehydratase family protein</fullName>
    </submittedName>
</protein>
<evidence type="ECO:0000313" key="4">
    <source>
        <dbReference type="EMBL" id="AJD42609.1"/>
    </source>
</evidence>
<name>A0A0B4X3A2_9HYPH</name>
<evidence type="ECO:0000259" key="3">
    <source>
        <dbReference type="Pfam" id="PF01370"/>
    </source>
</evidence>
<dbReference type="RefSeq" id="WP_039845976.1">
    <property type="nucleotide sequence ID" value="NZ_CP006877.1"/>
</dbReference>
<dbReference type="Gene3D" id="3.40.50.720">
    <property type="entry name" value="NAD(P)-binding Rossmann-like Domain"/>
    <property type="match status" value="1"/>
</dbReference>
<feature type="domain" description="NAD-dependent epimerase/dehydratase" evidence="3">
    <location>
        <begin position="4"/>
        <end position="129"/>
    </location>
</feature>
<dbReference type="Proteomes" id="UP000031368">
    <property type="component" value="Chromosome"/>
</dbReference>
<dbReference type="KEGG" id="rga:RGR602_CH03300"/>
<evidence type="ECO:0000313" key="5">
    <source>
        <dbReference type="Proteomes" id="UP000031368"/>
    </source>
</evidence>
<dbReference type="AlphaFoldDB" id="A0A0B4X3A2"/>
<comment type="pathway">
    <text evidence="1">Bacterial outer membrane biogenesis; LPS O-antigen biosynthesis.</text>
</comment>
<gene>
    <name evidence="4" type="ORF">RGR602_CH03300</name>
</gene>
<dbReference type="SUPFAM" id="SSF51735">
    <property type="entry name" value="NAD(P)-binding Rossmann-fold domains"/>
    <property type="match status" value="1"/>
</dbReference>
<accession>A0A0B4X3A2</accession>
<dbReference type="Pfam" id="PF01370">
    <property type="entry name" value="Epimerase"/>
    <property type="match status" value="2"/>
</dbReference>
<proteinExistence type="inferred from homology"/>
<evidence type="ECO:0000256" key="1">
    <source>
        <dbReference type="ARBA" id="ARBA00005125"/>
    </source>
</evidence>
<keyword evidence="5" id="KW-1185">Reference proteome</keyword>
<comment type="similarity">
    <text evidence="2">Belongs to the NAD(P)-dependent epimerase/dehydratase family.</text>
</comment>
<sequence>MATILVTGGCGFIGRHVVEELLESGYEVRVLDALLDQVHGGAETLLPETAEIMRGDVRDKTAVERALSGAAGVIHLAAEVGVGQSMYEIARYVGGNDLGTAVLLEAMIGRPPKRIVVASSMSVYGEGRYETSDGAQLELVRRRSDQIKIGQWNPRGADGEVLRPVATDEEKPVDLASIYALTKYAQEKQVLIFGEAYGVEAVALRLFNVFGAGQALSNPYTGVLANFASRLANGQPPMIFEDGEQRRDFIHVRDVAHAFRLALEKPNVAGHVINIGSGHAYTIAEVATLLADAMGVPEIRPEIMNKARSGDIRNCFADIAKARELLGFEPRFKLENTLGPFAEWVRHTGAIDRGAEMKRHLEERGLVS</sequence>
<organism evidence="4 5">
    <name type="scientific">Rhizobium gallicum bv. gallicum R602sp</name>
    <dbReference type="NCBI Taxonomy" id="1041138"/>
    <lineage>
        <taxon>Bacteria</taxon>
        <taxon>Pseudomonadati</taxon>
        <taxon>Pseudomonadota</taxon>
        <taxon>Alphaproteobacteria</taxon>
        <taxon>Hyphomicrobiales</taxon>
        <taxon>Rhizobiaceae</taxon>
        <taxon>Rhizobium/Agrobacterium group</taxon>
        <taxon>Rhizobium</taxon>
    </lineage>
</organism>
<evidence type="ECO:0000256" key="2">
    <source>
        <dbReference type="ARBA" id="ARBA00007637"/>
    </source>
</evidence>
<dbReference type="InterPro" id="IPR001509">
    <property type="entry name" value="Epimerase_deHydtase"/>
</dbReference>
<reference evidence="4 5" key="1">
    <citation type="submission" date="2013-11" db="EMBL/GenBank/DDBJ databases">
        <title>Complete genome sequence of Rhizobium gallicum bv. gallicum R602.</title>
        <authorList>
            <person name="Bustos P."/>
            <person name="Santamaria R.I."/>
            <person name="Lozano L."/>
            <person name="Acosta J.L."/>
            <person name="Ormeno-Orrillo E."/>
            <person name="Rogel M.A."/>
            <person name="Romero D."/>
            <person name="Cevallos M.A."/>
            <person name="Martinez-Romero E."/>
            <person name="Gonzalez V."/>
        </authorList>
    </citation>
    <scope>NUCLEOTIDE SEQUENCE [LARGE SCALE GENOMIC DNA]</scope>
    <source>
        <strain evidence="4 5">R602</strain>
    </source>
</reference>
<dbReference type="EMBL" id="CP006877">
    <property type="protein sequence ID" value="AJD42609.1"/>
    <property type="molecule type" value="Genomic_DNA"/>
</dbReference>